<gene>
    <name evidence="1" type="ORF">DY367_17900</name>
</gene>
<dbReference type="Proteomes" id="UP000285324">
    <property type="component" value="Unassembled WGS sequence"/>
</dbReference>
<protein>
    <submittedName>
        <fullName evidence="1">Uncharacterized protein</fullName>
    </submittedName>
</protein>
<dbReference type="EMBL" id="QVXO01000027">
    <property type="protein sequence ID" value="RPJ90373.1"/>
    <property type="molecule type" value="Genomic_DNA"/>
</dbReference>
<evidence type="ECO:0000313" key="2">
    <source>
        <dbReference type="Proteomes" id="UP000285324"/>
    </source>
</evidence>
<dbReference type="OrthoDB" id="7281890at2"/>
<comment type="caution">
    <text evidence="1">The sequence shown here is derived from an EMBL/GenBank/DDBJ whole genome shotgun (WGS) entry which is preliminary data.</text>
</comment>
<name>A0A424WAN2_ALCXX</name>
<dbReference type="AlphaFoldDB" id="A0A424WAN2"/>
<proteinExistence type="predicted"/>
<reference evidence="1 2" key="1">
    <citation type="submission" date="2018-08" db="EMBL/GenBank/DDBJ databases">
        <title>Achromobacter xylosoxidans Genome sequencing and assembly.</title>
        <authorList>
            <person name="Wang R."/>
            <person name="Rensing C."/>
            <person name="Li Y."/>
        </authorList>
    </citation>
    <scope>NUCLEOTIDE SEQUENCE [LARGE SCALE GENOMIC DNA]</scope>
    <source>
        <strain evidence="1 2">GD003A</strain>
    </source>
</reference>
<sequence length="144" mass="15260">MARKQITLTIGAEGRDKGKVFILTELSAYDAEEWAGRALFSLMNAGVEIPDNIAEAGLAGVAAMGMKALAKLPFDSAKPLLDKMMDCVQIQPSPSVTRELMSGDVEEVATLFALRKKVLGLHLDFFTAAVPSTSGSKSTTAARA</sequence>
<dbReference type="RefSeq" id="WP_118933197.1">
    <property type="nucleotide sequence ID" value="NZ_CP061008.1"/>
</dbReference>
<evidence type="ECO:0000313" key="1">
    <source>
        <dbReference type="EMBL" id="RPJ90373.1"/>
    </source>
</evidence>
<organism evidence="1 2">
    <name type="scientific">Alcaligenes xylosoxydans xylosoxydans</name>
    <name type="common">Achromobacter xylosoxidans</name>
    <dbReference type="NCBI Taxonomy" id="85698"/>
    <lineage>
        <taxon>Bacteria</taxon>
        <taxon>Pseudomonadati</taxon>
        <taxon>Pseudomonadota</taxon>
        <taxon>Betaproteobacteria</taxon>
        <taxon>Burkholderiales</taxon>
        <taxon>Alcaligenaceae</taxon>
        <taxon>Achromobacter</taxon>
    </lineage>
</organism>
<accession>A0A424WAN2</accession>